<feature type="transmembrane region" description="Helical" evidence="1">
    <location>
        <begin position="12"/>
        <end position="32"/>
    </location>
</feature>
<keyword evidence="1" id="KW-0812">Transmembrane</keyword>
<keyword evidence="1" id="KW-1133">Transmembrane helix</keyword>
<gene>
    <name evidence="2" type="ORF">PQO05_15995</name>
</gene>
<reference evidence="2 3" key="1">
    <citation type="submission" date="2023-02" db="EMBL/GenBank/DDBJ databases">
        <title>Genome sequence of Mucilaginibacter jinjuensis strain KACC 16571.</title>
        <authorList>
            <person name="Kim S."/>
            <person name="Heo J."/>
            <person name="Kwon S.-W."/>
        </authorList>
    </citation>
    <scope>NUCLEOTIDE SEQUENCE [LARGE SCALE GENOMIC DNA]</scope>
    <source>
        <strain evidence="2 3">KACC 16571</strain>
    </source>
</reference>
<feature type="transmembrane region" description="Helical" evidence="1">
    <location>
        <begin position="52"/>
        <end position="71"/>
    </location>
</feature>
<dbReference type="RefSeq" id="WP_273628383.1">
    <property type="nucleotide sequence ID" value="NZ_CP117167.1"/>
</dbReference>
<sequence length="73" mass="8532">MNTHFLDSFKDMGIIQLVLSFVLCVYGFSYLFKYVFARYYRLSATEQVDKLLMALANFSLSTVNILLLFLFKV</sequence>
<organism evidence="2 3">
    <name type="scientific">Mucilaginibacter jinjuensis</name>
    <dbReference type="NCBI Taxonomy" id="1176721"/>
    <lineage>
        <taxon>Bacteria</taxon>
        <taxon>Pseudomonadati</taxon>
        <taxon>Bacteroidota</taxon>
        <taxon>Sphingobacteriia</taxon>
        <taxon>Sphingobacteriales</taxon>
        <taxon>Sphingobacteriaceae</taxon>
        <taxon>Mucilaginibacter</taxon>
    </lineage>
</organism>
<keyword evidence="3" id="KW-1185">Reference proteome</keyword>
<evidence type="ECO:0000313" key="3">
    <source>
        <dbReference type="Proteomes" id="UP001216139"/>
    </source>
</evidence>
<protein>
    <submittedName>
        <fullName evidence="2">Uncharacterized protein</fullName>
    </submittedName>
</protein>
<name>A0ABY7T357_9SPHI</name>
<accession>A0ABY7T357</accession>
<evidence type="ECO:0000313" key="2">
    <source>
        <dbReference type="EMBL" id="WCT10238.1"/>
    </source>
</evidence>
<evidence type="ECO:0000256" key="1">
    <source>
        <dbReference type="SAM" id="Phobius"/>
    </source>
</evidence>
<dbReference type="Proteomes" id="UP001216139">
    <property type="component" value="Chromosome"/>
</dbReference>
<dbReference type="EMBL" id="CP117167">
    <property type="protein sequence ID" value="WCT10238.1"/>
    <property type="molecule type" value="Genomic_DNA"/>
</dbReference>
<proteinExistence type="predicted"/>
<keyword evidence="1" id="KW-0472">Membrane</keyword>